<dbReference type="InterPro" id="IPR051478">
    <property type="entry name" value="Beta-lactamase-like_AB/R"/>
</dbReference>
<dbReference type="EMBL" id="CAJVNV010000555">
    <property type="protein sequence ID" value="CAG8237828.1"/>
    <property type="molecule type" value="Genomic_DNA"/>
</dbReference>
<feature type="domain" description="Beta-lactamase-related" evidence="2">
    <location>
        <begin position="98"/>
        <end position="407"/>
    </location>
</feature>
<dbReference type="InterPro" id="IPR001466">
    <property type="entry name" value="Beta-lactam-related"/>
</dbReference>
<accession>A0A9W4I7X4</accession>
<sequence>MFGSGLHIYPSNLSILPFIMRSVWTLSALALSAEAIKTTGCPLLGPAFPAPTALSEDSTFSSKAEELTSKLNGAIEDGSLPGISFAVQVFSSEEDHSAFGFYHTNDPVKVGSVGVKEVDENTMFRIGSISKLWTMFLFMTLEGTRYFHEPVSKYVPELQMPYTPAQAKDKINYLQWSDVTIGELASHQAGLVRDYAFGDLGFKSDLLQTMGFPSLPENEQLTCGSEYSCDRQDPLTATSQTPIYSNAGYQILGYALESIANASYEEILWDRLIKPLNLTRSCLKVPDPSLAVIPHNETFSWFGYEIGDEAPAGGMFSSANDMATFGRAVLSSTLVDPAVTRRWMKPVTHTSSLQHSVGAPWEIYSFLTPRRVDLYTKAGDIGQYSSSIGLSPDHNAGFTVLVAGGDSHAMTSTIGEMVADIMLPAFDEVAKNQALKQFGGTYALTSDSSNSSITITADDGAGLVVSAWTSNSVDMIESLMGLQGVTDRSEISIRLQPSGLETPGKISFLAVIYTLGAPKDAGPLVGSCFSWILLDSLVYGNVGLPEFEFALNHDGYATSLSPRALRVTLPRVCGEKTSFAVDSP</sequence>
<dbReference type="AlphaFoldDB" id="A0A9W4I7X4"/>
<dbReference type="OrthoDB" id="10250282at2759"/>
<comment type="caution">
    <text evidence="4">The sequence shown here is derived from an EMBL/GenBank/DDBJ whole genome shotgun (WGS) entry which is preliminary data.</text>
</comment>
<feature type="chain" id="PRO_5040997184" description="Beta-lactamase-related domain-containing protein" evidence="1">
    <location>
        <begin position="36"/>
        <end position="584"/>
    </location>
</feature>
<evidence type="ECO:0000313" key="5">
    <source>
        <dbReference type="Proteomes" id="UP001153461"/>
    </source>
</evidence>
<dbReference type="SUPFAM" id="SSF56601">
    <property type="entry name" value="beta-lactamase/transpeptidase-like"/>
    <property type="match status" value="1"/>
</dbReference>
<dbReference type="PANTHER" id="PTHR22935:SF97">
    <property type="entry name" value="BETA-LACTAMASE-RELATED DOMAIN-CONTAINING PROTEIN"/>
    <property type="match status" value="1"/>
</dbReference>
<dbReference type="Pfam" id="PF00144">
    <property type="entry name" value="Beta-lactamase"/>
    <property type="match status" value="1"/>
</dbReference>
<dbReference type="InterPro" id="IPR012338">
    <property type="entry name" value="Beta-lactam/transpept-like"/>
</dbReference>
<dbReference type="InterPro" id="IPR058664">
    <property type="entry name" value="ARB_00930-like_C"/>
</dbReference>
<gene>
    <name evidence="4" type="ORF">PNAL_LOCUS8411</name>
</gene>
<proteinExistence type="predicted"/>
<dbReference type="Gene3D" id="3.40.710.10">
    <property type="entry name" value="DD-peptidase/beta-lactamase superfamily"/>
    <property type="match status" value="1"/>
</dbReference>
<evidence type="ECO:0000259" key="2">
    <source>
        <dbReference type="Pfam" id="PF00144"/>
    </source>
</evidence>
<dbReference type="Proteomes" id="UP001153461">
    <property type="component" value="Unassembled WGS sequence"/>
</dbReference>
<dbReference type="PANTHER" id="PTHR22935">
    <property type="entry name" value="PENICILLIN-BINDING PROTEIN"/>
    <property type="match status" value="1"/>
</dbReference>
<reference evidence="4" key="1">
    <citation type="submission" date="2021-07" db="EMBL/GenBank/DDBJ databases">
        <authorList>
            <person name="Branca A.L. A."/>
        </authorList>
    </citation>
    <scope>NUCLEOTIDE SEQUENCE</scope>
</reference>
<evidence type="ECO:0000256" key="1">
    <source>
        <dbReference type="SAM" id="SignalP"/>
    </source>
</evidence>
<feature type="signal peptide" evidence="1">
    <location>
        <begin position="1"/>
        <end position="35"/>
    </location>
</feature>
<feature type="domain" description="Beta-lactamase-like ARB-00930-like C-terminal" evidence="3">
    <location>
        <begin position="430"/>
        <end position="572"/>
    </location>
</feature>
<evidence type="ECO:0000259" key="3">
    <source>
        <dbReference type="Pfam" id="PF26335"/>
    </source>
</evidence>
<evidence type="ECO:0008006" key="6">
    <source>
        <dbReference type="Google" id="ProtNLM"/>
    </source>
</evidence>
<name>A0A9W4I7X4_PENNA</name>
<dbReference type="Pfam" id="PF26335">
    <property type="entry name" value="ARB_00930_C"/>
    <property type="match status" value="1"/>
</dbReference>
<keyword evidence="1" id="KW-0732">Signal</keyword>
<protein>
    <recommendedName>
        <fullName evidence="6">Beta-lactamase-related domain-containing protein</fullName>
    </recommendedName>
</protein>
<organism evidence="4 5">
    <name type="scientific">Penicillium nalgiovense</name>
    <dbReference type="NCBI Taxonomy" id="60175"/>
    <lineage>
        <taxon>Eukaryota</taxon>
        <taxon>Fungi</taxon>
        <taxon>Dikarya</taxon>
        <taxon>Ascomycota</taxon>
        <taxon>Pezizomycotina</taxon>
        <taxon>Eurotiomycetes</taxon>
        <taxon>Eurotiomycetidae</taxon>
        <taxon>Eurotiales</taxon>
        <taxon>Aspergillaceae</taxon>
        <taxon>Penicillium</taxon>
    </lineage>
</organism>
<evidence type="ECO:0000313" key="4">
    <source>
        <dbReference type="EMBL" id="CAG8237828.1"/>
    </source>
</evidence>